<dbReference type="Proteomes" id="UP000029738">
    <property type="component" value="Unassembled WGS sequence"/>
</dbReference>
<name>A0A0C1RDN0_9CYAN</name>
<reference evidence="3" key="2">
    <citation type="submission" date="2019-11" db="EMBL/GenBank/DDBJ databases">
        <title>Improved Assembly of Tolypothrix boutellei genome.</title>
        <authorList>
            <person name="Sarangi A.N."/>
            <person name="Mukherjee M."/>
            <person name="Ghosh S."/>
            <person name="Singh D."/>
            <person name="Das A."/>
            <person name="Kant S."/>
            <person name="Prusty A."/>
            <person name="Tripathy S."/>
        </authorList>
    </citation>
    <scope>NUCLEOTIDE SEQUENCE</scope>
    <source>
        <strain evidence="3">VB521301</strain>
    </source>
</reference>
<dbReference type="EMBL" id="JHEG02000048">
    <property type="protein sequence ID" value="KIE10340.1"/>
    <property type="molecule type" value="Genomic_DNA"/>
</dbReference>
<dbReference type="SMART" id="SM00331">
    <property type="entry name" value="PP2C_SIG"/>
    <property type="match status" value="1"/>
</dbReference>
<evidence type="ECO:0000313" key="5">
    <source>
        <dbReference type="Proteomes" id="UP000029738"/>
    </source>
</evidence>
<dbReference type="SUPFAM" id="SSF81606">
    <property type="entry name" value="PP2C-like"/>
    <property type="match status" value="1"/>
</dbReference>
<dbReference type="CDD" id="cd19757">
    <property type="entry name" value="Bbox1"/>
    <property type="match status" value="1"/>
</dbReference>
<dbReference type="InterPro" id="IPR036457">
    <property type="entry name" value="PPM-type-like_dom_sf"/>
</dbReference>
<dbReference type="CDD" id="cd00143">
    <property type="entry name" value="PP2Cc"/>
    <property type="match status" value="1"/>
</dbReference>
<dbReference type="SMART" id="SM00332">
    <property type="entry name" value="PP2Cc"/>
    <property type="match status" value="1"/>
</dbReference>
<dbReference type="GO" id="GO:0004722">
    <property type="term" value="F:protein serine/threonine phosphatase activity"/>
    <property type="evidence" value="ECO:0007669"/>
    <property type="project" value="InterPro"/>
</dbReference>
<dbReference type="EMBL" id="JHEG04000001">
    <property type="protein sequence ID" value="KAF3886308.1"/>
    <property type="molecule type" value="Genomic_DNA"/>
</dbReference>
<dbReference type="STRING" id="1479485.DA73_0217350"/>
<dbReference type="InterPro" id="IPR025874">
    <property type="entry name" value="DZR"/>
</dbReference>
<sequence>MLICPQCNFENPNSNRFCQNCGESLAHRVCPECSADVALDAQYCDNCGAECGTILWAIVIKEKTGDWKLGTVGQQDKETRGQGEMEDFSATPHSPLSSPLPMRSYLDEQQRYQILEPSLILEDIPFDREVGMRVLDCQPYQKTLLEVMLLNDEQGAGNSSFGTDEIPNLARPYIDLQSLCHLGIPPIHDTWQRDGMQVVLVEDRSHRQSLLDIWHEETTSSLQIVNFFYQMTQLWAVLEKVRCRQSLLELSNLRLDEDQSLALQQLYVEPVYEDITEVPLGDEKASTDAVKAHPFSVQTLGRMWQALFRESQRTQFGSILHLLGDLELGKVHSLEQLQSRLEAISCELQGLSSGTSTGASPAPEVLQNSDSRTILQLEEEEDTDSKVDDMPTVVLPMQLMSLDYAGLTDVGRQRDHNEDYFGIETEIYKLELPSKRTLQARGLYVLCDGMGGHAGGEVASALAVSTLRQYFQTHWASNQLPTEKDILQAVRLTNQAIYDVNQKDFRSGVGRMGTTLVMVLVYDTQVAVAHVGDSRLYRVTRKRGLEQITVDHEVGQREIARGVEPNLAYARPDAYQLTQALGPRDGNYIIPDVKFLEINEDTLFILASDGLSDNNLLTLHWQTHLQPLLSSSANLEHGVKALIDLANNYNGHDNITAVVIRAKVRPNMEQQ</sequence>
<proteinExistence type="predicted"/>
<dbReference type="InterPro" id="IPR015655">
    <property type="entry name" value="PP2C"/>
</dbReference>
<dbReference type="Gene3D" id="3.60.40.10">
    <property type="entry name" value="PPM-type phosphatase domain"/>
    <property type="match status" value="1"/>
</dbReference>
<dbReference type="AlphaFoldDB" id="A0A0C1RDN0"/>
<feature type="region of interest" description="Disordered" evidence="1">
    <location>
        <begin position="71"/>
        <end position="96"/>
    </location>
</feature>
<dbReference type="Pfam" id="PF13672">
    <property type="entry name" value="PP2C_2"/>
    <property type="match status" value="1"/>
</dbReference>
<dbReference type="PANTHER" id="PTHR47992">
    <property type="entry name" value="PROTEIN PHOSPHATASE"/>
    <property type="match status" value="1"/>
</dbReference>
<comment type="caution">
    <text evidence="4">The sequence shown here is derived from an EMBL/GenBank/DDBJ whole genome shotgun (WGS) entry which is preliminary data.</text>
</comment>
<evidence type="ECO:0000313" key="4">
    <source>
        <dbReference type="EMBL" id="KIE10340.1"/>
    </source>
</evidence>
<accession>A0A0C1RDN0</accession>
<evidence type="ECO:0000256" key="1">
    <source>
        <dbReference type="SAM" id="MobiDB-lite"/>
    </source>
</evidence>
<evidence type="ECO:0000259" key="2">
    <source>
        <dbReference type="PROSITE" id="PS51746"/>
    </source>
</evidence>
<evidence type="ECO:0000313" key="3">
    <source>
        <dbReference type="EMBL" id="KAF3886308.1"/>
    </source>
</evidence>
<dbReference type="NCBIfam" id="NF011149">
    <property type="entry name" value="PRK14559.1"/>
    <property type="match status" value="1"/>
</dbReference>
<dbReference type="InterPro" id="IPR001932">
    <property type="entry name" value="PPM-type_phosphatase-like_dom"/>
</dbReference>
<dbReference type="RefSeq" id="WP_038079619.1">
    <property type="nucleotide sequence ID" value="NZ_JHEG04000001.1"/>
</dbReference>
<protein>
    <submittedName>
        <fullName evidence="3">Serine/threonine phosphatase</fullName>
    </submittedName>
    <submittedName>
        <fullName evidence="4">Serine/threonine protein phosphatase</fullName>
    </submittedName>
</protein>
<feature type="domain" description="PPM-type phosphatase" evidence="2">
    <location>
        <begin position="404"/>
        <end position="662"/>
    </location>
</feature>
<reference evidence="4" key="1">
    <citation type="journal article" date="2015" name="Genome Announc.">
        <title>Draft Genome Sequence of Tolypothrix boutellei Strain VB521301.</title>
        <authorList>
            <person name="Chandrababunaidu M.M."/>
            <person name="Singh D."/>
            <person name="Sen D."/>
            <person name="Bhan S."/>
            <person name="Das S."/>
            <person name="Gupta A."/>
            <person name="Adhikary S.P."/>
            <person name="Tripathy S."/>
        </authorList>
    </citation>
    <scope>NUCLEOTIDE SEQUENCE</scope>
    <source>
        <strain evidence="4">VB521301</strain>
    </source>
</reference>
<dbReference type="Pfam" id="PF12773">
    <property type="entry name" value="DZR"/>
    <property type="match status" value="1"/>
</dbReference>
<keyword evidence="5" id="KW-1185">Reference proteome</keyword>
<dbReference type="PROSITE" id="PS51746">
    <property type="entry name" value="PPM_2"/>
    <property type="match status" value="1"/>
</dbReference>
<organism evidence="4">
    <name type="scientific">Tolypothrix bouteillei VB521301</name>
    <dbReference type="NCBI Taxonomy" id="1479485"/>
    <lineage>
        <taxon>Bacteria</taxon>
        <taxon>Bacillati</taxon>
        <taxon>Cyanobacteriota</taxon>
        <taxon>Cyanophyceae</taxon>
        <taxon>Nostocales</taxon>
        <taxon>Tolypothrichaceae</taxon>
        <taxon>Tolypothrix</taxon>
    </lineage>
</organism>
<feature type="region of interest" description="Disordered" evidence="1">
    <location>
        <begin position="352"/>
        <end position="371"/>
    </location>
</feature>
<dbReference type="OrthoDB" id="500607at2"/>
<gene>
    <name evidence="4" type="ORF">DA73_0217350</name>
    <name evidence="3" type="ORF">DA73_0400013105</name>
</gene>